<evidence type="ECO:0000313" key="1">
    <source>
        <dbReference type="EMBL" id="MCS5736497.1"/>
    </source>
</evidence>
<proteinExistence type="predicted"/>
<accession>A0ABT2H9F3</accession>
<organism evidence="1 2">
    <name type="scientific">Herbiconiux daphne</name>
    <dbReference type="NCBI Taxonomy" id="2970914"/>
    <lineage>
        <taxon>Bacteria</taxon>
        <taxon>Bacillati</taxon>
        <taxon>Actinomycetota</taxon>
        <taxon>Actinomycetes</taxon>
        <taxon>Micrococcales</taxon>
        <taxon>Microbacteriaceae</taxon>
        <taxon>Herbiconiux</taxon>
    </lineage>
</organism>
<dbReference type="Proteomes" id="UP001165586">
    <property type="component" value="Unassembled WGS sequence"/>
</dbReference>
<sequence>MAKEFNKIVEAIKETTYAQDTYALTVLASLNPVARFIPLAQAGGGNLGSGKAVEY</sequence>
<comment type="caution">
    <text evidence="1">The sequence shown here is derived from an EMBL/GenBank/DDBJ whole genome shotgun (WGS) entry which is preliminary data.</text>
</comment>
<gene>
    <name evidence="1" type="ORF">N1032_22445</name>
</gene>
<dbReference type="EMBL" id="JANLCJ010000039">
    <property type="protein sequence ID" value="MCS5736497.1"/>
    <property type="molecule type" value="Genomic_DNA"/>
</dbReference>
<reference evidence="1" key="1">
    <citation type="submission" date="2022-08" db="EMBL/GenBank/DDBJ databases">
        <authorList>
            <person name="Deng Y."/>
            <person name="Han X.-F."/>
            <person name="Zhang Y.-Q."/>
        </authorList>
    </citation>
    <scope>NUCLEOTIDE SEQUENCE</scope>
    <source>
        <strain evidence="1">CPCC 203386</strain>
    </source>
</reference>
<protein>
    <submittedName>
        <fullName evidence="1">Uncharacterized protein</fullName>
    </submittedName>
</protein>
<evidence type="ECO:0000313" key="2">
    <source>
        <dbReference type="Proteomes" id="UP001165586"/>
    </source>
</evidence>
<keyword evidence="2" id="KW-1185">Reference proteome</keyword>
<name>A0ABT2H9F3_9MICO</name>
<dbReference type="RefSeq" id="WP_259542508.1">
    <property type="nucleotide sequence ID" value="NZ_JANLCJ010000039.1"/>
</dbReference>